<protein>
    <recommendedName>
        <fullName evidence="7">Thiol:disulfide interchange protein</fullName>
    </recommendedName>
</protein>
<organism evidence="11">
    <name type="scientific">Pectobacterium carotovorum</name>
    <name type="common">Erwinia carotovora</name>
    <dbReference type="NCBI Taxonomy" id="554"/>
    <lineage>
        <taxon>Bacteria</taxon>
        <taxon>Pseudomonadati</taxon>
        <taxon>Pseudomonadota</taxon>
        <taxon>Gammaproteobacteria</taxon>
        <taxon>Enterobacterales</taxon>
        <taxon>Pectobacteriaceae</taxon>
        <taxon>Pectobacterium</taxon>
    </lineage>
</organism>
<keyword evidence="11" id="KW-0614">Plasmid</keyword>
<dbReference type="AlphaFoldDB" id="A0A0N9NM46"/>
<keyword evidence="3 9" id="KW-0732">Signal</keyword>
<keyword evidence="6" id="KW-0676">Redox-active center</keyword>
<dbReference type="InterPro" id="IPR001853">
    <property type="entry name" value="DSBA-like_thioredoxin_dom"/>
</dbReference>
<dbReference type="InterPro" id="IPR023205">
    <property type="entry name" value="DsbA/DsbL"/>
</dbReference>
<evidence type="ECO:0000256" key="6">
    <source>
        <dbReference type="ARBA" id="ARBA00023284"/>
    </source>
</evidence>
<keyword evidence="5 7" id="KW-1015">Disulfide bond</keyword>
<feature type="domain" description="Thioredoxin" evidence="10">
    <location>
        <begin position="21"/>
        <end position="166"/>
    </location>
</feature>
<dbReference type="GO" id="GO:0042597">
    <property type="term" value="C:periplasmic space"/>
    <property type="evidence" value="ECO:0007669"/>
    <property type="project" value="UniProtKB-SubCell"/>
</dbReference>
<evidence type="ECO:0000313" key="11">
    <source>
        <dbReference type="EMBL" id="ALG88710.1"/>
    </source>
</evidence>
<feature type="chain" id="PRO_5006038138" description="Thiol:disulfide interchange protein" evidence="9">
    <location>
        <begin position="26"/>
        <end position="225"/>
    </location>
</feature>
<evidence type="ECO:0000259" key="10">
    <source>
        <dbReference type="PROSITE" id="PS51352"/>
    </source>
</evidence>
<dbReference type="InterPro" id="IPR036249">
    <property type="entry name" value="Thioredoxin-like_sf"/>
</dbReference>
<evidence type="ECO:0000256" key="8">
    <source>
        <dbReference type="PIRSR" id="PIRSR001488-1"/>
    </source>
</evidence>
<comment type="similarity">
    <text evidence="2">Belongs to the thioredoxin family. DsbA subfamily.</text>
</comment>
<evidence type="ECO:0000256" key="9">
    <source>
        <dbReference type="SAM" id="SignalP"/>
    </source>
</evidence>
<dbReference type="PANTHER" id="PTHR35891:SF2">
    <property type="entry name" value="THIOL:DISULFIDE INTERCHANGE PROTEIN DSBA"/>
    <property type="match status" value="1"/>
</dbReference>
<dbReference type="InterPro" id="IPR013766">
    <property type="entry name" value="Thioredoxin_domain"/>
</dbReference>
<dbReference type="Pfam" id="PF01323">
    <property type="entry name" value="DSBA"/>
    <property type="match status" value="1"/>
</dbReference>
<accession>A0A0N9NM46</accession>
<comment type="subcellular location">
    <subcellularLocation>
        <location evidence="1 7">Periplasm</location>
    </subcellularLocation>
</comment>
<dbReference type="PIRSF" id="PIRSF001488">
    <property type="entry name" value="Tdi_protein"/>
    <property type="match status" value="1"/>
</dbReference>
<name>A0A0N9NM46_PECCA</name>
<proteinExistence type="inferred from homology"/>
<dbReference type="GO" id="GO:0016491">
    <property type="term" value="F:oxidoreductase activity"/>
    <property type="evidence" value="ECO:0007669"/>
    <property type="project" value="InterPro"/>
</dbReference>
<evidence type="ECO:0000256" key="2">
    <source>
        <dbReference type="ARBA" id="ARBA00005791"/>
    </source>
</evidence>
<dbReference type="PROSITE" id="PS51352">
    <property type="entry name" value="THIOREDOXIN_2"/>
    <property type="match status" value="1"/>
</dbReference>
<dbReference type="RefSeq" id="WP_181375173.1">
    <property type="nucleotide sequence ID" value="NZ_KT351734.1"/>
</dbReference>
<evidence type="ECO:0000256" key="4">
    <source>
        <dbReference type="ARBA" id="ARBA00022764"/>
    </source>
</evidence>
<evidence type="ECO:0000256" key="3">
    <source>
        <dbReference type="ARBA" id="ARBA00022729"/>
    </source>
</evidence>
<evidence type="ECO:0000256" key="1">
    <source>
        <dbReference type="ARBA" id="ARBA00004418"/>
    </source>
</evidence>
<dbReference type="SUPFAM" id="SSF52833">
    <property type="entry name" value="Thioredoxin-like"/>
    <property type="match status" value="1"/>
</dbReference>
<evidence type="ECO:0000256" key="7">
    <source>
        <dbReference type="PIRNR" id="PIRNR001488"/>
    </source>
</evidence>
<dbReference type="Gene3D" id="3.40.30.10">
    <property type="entry name" value="Glutaredoxin"/>
    <property type="match status" value="1"/>
</dbReference>
<reference evidence="11" key="1">
    <citation type="journal article" date="2015" name="Environ. Microbiol.">
        <title>Plasmids from the gut microbiome of cabbage root fly larvae encode SaxA that catalyses the conversion of the plant toxin 2-phenylethyl isothiocyanate.</title>
        <authorList>
            <person name="Welte C.U."/>
            <person name="de Graaf R.M."/>
            <person name="van den Bosch T.J."/>
            <person name="Op den Camp H.J."/>
            <person name="van Dam N.M."/>
            <person name="Jetten M.S."/>
        </authorList>
    </citation>
    <scope>NUCLEOTIDE SEQUENCE</scope>
    <source>
        <plasmid evidence="11">Drgb3</plasmid>
    </source>
</reference>
<dbReference type="CDD" id="cd03019">
    <property type="entry name" value="DsbA_DsbA"/>
    <property type="match status" value="1"/>
</dbReference>
<dbReference type="InterPro" id="IPR050824">
    <property type="entry name" value="Thiol_disulfide_DsbA"/>
</dbReference>
<feature type="signal peptide" evidence="9">
    <location>
        <begin position="1"/>
        <end position="25"/>
    </location>
</feature>
<reference evidence="11" key="2">
    <citation type="submission" date="2015-07" db="EMBL/GenBank/DDBJ databases">
        <authorList>
            <person name="Welte C."/>
            <person name="de Graaf R."/>
            <person name="van den Bosch T.J.M."/>
            <person name="Op den Camp H."/>
            <person name="van Dam N."/>
            <person name="Jetten M."/>
        </authorList>
    </citation>
    <scope>NUCLEOTIDE SEQUENCE</scope>
    <source>
        <plasmid evidence="11">Drgb3</plasmid>
    </source>
</reference>
<geneLocation type="plasmid" evidence="11">
    <name>Drgb3</name>
</geneLocation>
<evidence type="ECO:0000256" key="5">
    <source>
        <dbReference type="ARBA" id="ARBA00023157"/>
    </source>
</evidence>
<dbReference type="PANTHER" id="PTHR35891">
    <property type="entry name" value="THIOL:DISULFIDE INTERCHANGE PROTEIN DSBA"/>
    <property type="match status" value="1"/>
</dbReference>
<feature type="disulfide bond" description="Redox-active" evidence="8">
    <location>
        <begin position="68"/>
        <end position="71"/>
    </location>
</feature>
<keyword evidence="4 7" id="KW-0574">Periplasm</keyword>
<sequence>MKICKSLTIGILLSVGFLHDLQVNAAVTENTANKTDTKTKIQEGREYVTLVNPLVSQPNVIEFFSFYCHPCYLFIDSYPVSEAITRRLPDQKVVKYHVSVMGAMGNELTEAWAVAIVMGKTEQVEKPLFEAVRNKNMNSIDDIHSIFYQIGVDKEKYESTRQSLLVKEMVARQNTAVDAFNVKSTPTFYINGKYKINNSGIITTSPQAYVEGFVEVVDILLKKGL</sequence>
<dbReference type="EMBL" id="KT351734">
    <property type="protein sequence ID" value="ALG88710.1"/>
    <property type="molecule type" value="Genomic_DNA"/>
</dbReference>